<reference evidence="1 2" key="1">
    <citation type="submission" date="2018-11" db="EMBL/GenBank/DDBJ databases">
        <authorList>
            <consortium name="Pathogen Informatics"/>
        </authorList>
    </citation>
    <scope>NUCLEOTIDE SEQUENCE [LARGE SCALE GENOMIC DNA]</scope>
</reference>
<keyword evidence="2" id="KW-1185">Reference proteome</keyword>
<accession>A0A3P7J495</accession>
<evidence type="ECO:0000313" key="2">
    <source>
        <dbReference type="Proteomes" id="UP000270094"/>
    </source>
</evidence>
<dbReference type="Proteomes" id="UP000270094">
    <property type="component" value="Unassembled WGS sequence"/>
</dbReference>
<sequence length="83" mass="9545">MWDQLLREAPIEDCSLAICGIAWVLDKAIDGLYTVFIERQNRRNSQNSHMAWQNENHLHCILEDKIAAPEAVCIRLRVELGKA</sequence>
<evidence type="ECO:0000313" key="1">
    <source>
        <dbReference type="EMBL" id="VDM74569.1"/>
    </source>
</evidence>
<protein>
    <submittedName>
        <fullName evidence="1">Uncharacterized protein</fullName>
    </submittedName>
</protein>
<name>A0A3P7J495_STRVU</name>
<organism evidence="1 2">
    <name type="scientific">Strongylus vulgaris</name>
    <name type="common">Blood worm</name>
    <dbReference type="NCBI Taxonomy" id="40348"/>
    <lineage>
        <taxon>Eukaryota</taxon>
        <taxon>Metazoa</taxon>
        <taxon>Ecdysozoa</taxon>
        <taxon>Nematoda</taxon>
        <taxon>Chromadorea</taxon>
        <taxon>Rhabditida</taxon>
        <taxon>Rhabditina</taxon>
        <taxon>Rhabditomorpha</taxon>
        <taxon>Strongyloidea</taxon>
        <taxon>Strongylidae</taxon>
        <taxon>Strongylus</taxon>
    </lineage>
</organism>
<proteinExistence type="predicted"/>
<dbReference type="EMBL" id="UYYB01094531">
    <property type="protein sequence ID" value="VDM74569.1"/>
    <property type="molecule type" value="Genomic_DNA"/>
</dbReference>
<dbReference type="AlphaFoldDB" id="A0A3P7J495"/>
<gene>
    <name evidence="1" type="ORF">SVUK_LOCUS9567</name>
</gene>